<dbReference type="Proteomes" id="UP001165960">
    <property type="component" value="Unassembled WGS sequence"/>
</dbReference>
<keyword evidence="2" id="KW-1185">Reference proteome</keyword>
<accession>A0ACC2UGN4</accession>
<protein>
    <submittedName>
        <fullName evidence="1">Uncharacterized protein</fullName>
    </submittedName>
</protein>
<dbReference type="EMBL" id="QTSX02000737">
    <property type="protein sequence ID" value="KAJ9085978.1"/>
    <property type="molecule type" value="Genomic_DNA"/>
</dbReference>
<organism evidence="1 2">
    <name type="scientific">Entomophthora muscae</name>
    <dbReference type="NCBI Taxonomy" id="34485"/>
    <lineage>
        <taxon>Eukaryota</taxon>
        <taxon>Fungi</taxon>
        <taxon>Fungi incertae sedis</taxon>
        <taxon>Zoopagomycota</taxon>
        <taxon>Entomophthoromycotina</taxon>
        <taxon>Entomophthoromycetes</taxon>
        <taxon>Entomophthorales</taxon>
        <taxon>Entomophthoraceae</taxon>
        <taxon>Entomophthora</taxon>
    </lineage>
</organism>
<reference evidence="1" key="1">
    <citation type="submission" date="2022-04" db="EMBL/GenBank/DDBJ databases">
        <title>Genome of the entomopathogenic fungus Entomophthora muscae.</title>
        <authorList>
            <person name="Elya C."/>
            <person name="Lovett B.R."/>
            <person name="Lee E."/>
            <person name="Macias A.M."/>
            <person name="Hajek A.E."/>
            <person name="De Bivort B.L."/>
            <person name="Kasson M.T."/>
            <person name="De Fine Licht H.H."/>
            <person name="Stajich J.E."/>
        </authorList>
    </citation>
    <scope>NUCLEOTIDE SEQUENCE</scope>
    <source>
        <strain evidence="1">Berkeley</strain>
    </source>
</reference>
<gene>
    <name evidence="1" type="ORF">DSO57_1008766</name>
</gene>
<proteinExistence type="predicted"/>
<evidence type="ECO:0000313" key="2">
    <source>
        <dbReference type="Proteomes" id="UP001165960"/>
    </source>
</evidence>
<sequence>MLDKAEALKQKDTSQQEGMSYSLSCAKGLAQAWKESVPFEEYIQEKMNGSSMELMAPKSVINNALRLKFGSLP</sequence>
<evidence type="ECO:0000313" key="1">
    <source>
        <dbReference type="EMBL" id="KAJ9085978.1"/>
    </source>
</evidence>
<name>A0ACC2UGN4_9FUNG</name>
<comment type="caution">
    <text evidence="1">The sequence shown here is derived from an EMBL/GenBank/DDBJ whole genome shotgun (WGS) entry which is preliminary data.</text>
</comment>